<feature type="domain" description="RAVE complex protein Rav1 C-terminal" evidence="2">
    <location>
        <begin position="623"/>
        <end position="1260"/>
    </location>
</feature>
<sequence length="1339" mass="149933">MSTCPISGLQDSMAAVLPGRPQSSLQGLATGFCRDRHLNAYISGSAFTILDGSQAIVQTIYDNDDKRELEAIALDEISGNIAVSTAKQVRIYKLLKLARDDSLQWVQEASFDITHAVPGSACSLSWGNSEELLVGTRALSLYATRSQPSCCWMKALPSPVSSAAISFDSAYIASIGRYDRLPKIWRRLTYGADEVRFDMSYLRHPDVVTSVRWRRPFHPDQVVENILYTLCRDLHIRIWTPIDSSDGRYWQLWGHVSLMETSSRLFAAPTPRLVCIIDGRDFTAAVECAVKDRMADDQSTDDVALDHLVAVANRSPEICLVISPQGIMSAWALENVGDARGSKGRIFSIAQVQSRQFESLGGFLNPQQDTPHLQTETYCDKSDGRLRIMVHAFDGRIGVLTSNVADLLDPTTNDRRLALEAVWSGHSSPIKKIVRNFSGRAIVSRTDNSECIVWQHGFSSMRSTSAIELSRRSVIPETRRIHRISLLRKGRFIILLCDNEISLWDCRAETATLLSSCSFHLDGNPLCLIILPRPDARQITTAHVATVSSDRHGMVWEVRLPRFIDGPLTTEGAAIEEFCRFEMAAPEDLKYVLPVDPAGSSPMASGFLDVFARDVAISYTRSGRVDFWTARIDPARHCVEWLSTCYTETGIPDPALASGSMLKKAALVNSARSQITIWDIGGSRLEFEKGYATDDDIRDLDWTSTPDSQSILAVGFQHRVVLLSQMRFDYLNKGPAWAPIREISIRSLSPHPIGDSTWLGDGHLVVGAGNQLFAYDRRAGSNESLLPDVRLTHHRKDGTWDLFEAVQRFNGPIPVFHPQFLSQCILSGKSIQVRRILEAMHKTLKYLVPGEPVDDYLGLDLKGFYTTPTDDTQPGERPGVAFLNGHKGEEMEEDEAGFSEKTAVAINEKLLSIGIPQLSGHEQMQLADMVECVALVEKHRRSMDENAARFMVFFRQNALRRTRSTDMYLSWREFNWAYHSGSQDLLLDFVSRQAHGQMLWNNARESGIFMWLSDINTVKDQFEIIARNEYNKGDTKNPVDCSLFYLALRKKAVLQGLWRMASWNKEQAATQRLLANNFDEPKWRTAALKNAYALLSKRRFAYAAAFFLLADRLEDAVEVCLRQLRDMHLAVAIARVHGGDSGPVLRKILRDEMLPLAAQQGNRWLASWAFWMLGRKDMAVRALITPVYTLLETPCSPDIQSRLFLTDDPALVVLYSQLRQQTLQTLRGASKVTPKIEWEFVLHSAKLYDRMGCDLLGLDLVRNWEFQQPAMAGFAGEVNPLKLLRRRSSLVVDDLPSIRRDLGSGAKVGAAARSGKPLTPTPPTFQEPDAASLLDSFGL</sequence>
<dbReference type="GO" id="GO:0007035">
    <property type="term" value="P:vacuolar acidification"/>
    <property type="evidence" value="ECO:0007669"/>
    <property type="project" value="TreeGrafter"/>
</dbReference>
<proteinExistence type="predicted"/>
<dbReference type="EMBL" id="CP086358">
    <property type="protein sequence ID" value="UNI19731.1"/>
    <property type="molecule type" value="Genomic_DNA"/>
</dbReference>
<dbReference type="OrthoDB" id="342131at2759"/>
<evidence type="ECO:0000256" key="1">
    <source>
        <dbReference type="SAM" id="MobiDB-lite"/>
    </source>
</evidence>
<dbReference type="SMART" id="SM00320">
    <property type="entry name" value="WD40"/>
    <property type="match status" value="5"/>
</dbReference>
<keyword evidence="4" id="KW-1185">Reference proteome</keyword>
<evidence type="ECO:0000259" key="2">
    <source>
        <dbReference type="Pfam" id="PF12234"/>
    </source>
</evidence>
<name>A0A9Q8VC84_9HYPO</name>
<dbReference type="InterPro" id="IPR015943">
    <property type="entry name" value="WD40/YVTN_repeat-like_dom_sf"/>
</dbReference>
<dbReference type="InterPro" id="IPR036322">
    <property type="entry name" value="WD40_repeat_dom_sf"/>
</dbReference>
<dbReference type="KEGG" id="ptkz:JDV02_005894"/>
<protein>
    <submittedName>
        <fullName evidence="3">Regulator of (H+)-ATPase in vacuolar membrane</fullName>
    </submittedName>
</protein>
<dbReference type="Gene3D" id="2.130.10.10">
    <property type="entry name" value="YVTN repeat-like/Quinoprotein amine dehydrogenase"/>
    <property type="match status" value="2"/>
</dbReference>
<organism evidence="3 4">
    <name type="scientific">Purpureocillium takamizusanense</name>
    <dbReference type="NCBI Taxonomy" id="2060973"/>
    <lineage>
        <taxon>Eukaryota</taxon>
        <taxon>Fungi</taxon>
        <taxon>Dikarya</taxon>
        <taxon>Ascomycota</taxon>
        <taxon>Pezizomycotina</taxon>
        <taxon>Sordariomycetes</taxon>
        <taxon>Hypocreomycetidae</taxon>
        <taxon>Hypocreales</taxon>
        <taxon>Ophiocordycipitaceae</taxon>
        <taxon>Purpureocillium</taxon>
    </lineage>
</organism>
<dbReference type="InterPro" id="IPR001680">
    <property type="entry name" value="WD40_rpt"/>
</dbReference>
<accession>A0A9Q8VC84</accession>
<dbReference type="Proteomes" id="UP000829364">
    <property type="component" value="Chromosome 5"/>
</dbReference>
<dbReference type="Pfam" id="PF12234">
    <property type="entry name" value="Rav1p_C"/>
    <property type="match status" value="1"/>
</dbReference>
<dbReference type="GO" id="GO:0043291">
    <property type="term" value="C:RAVE complex"/>
    <property type="evidence" value="ECO:0007669"/>
    <property type="project" value="TreeGrafter"/>
</dbReference>
<dbReference type="InterPro" id="IPR022033">
    <property type="entry name" value="Rav1p_C"/>
</dbReference>
<feature type="region of interest" description="Disordered" evidence="1">
    <location>
        <begin position="1306"/>
        <end position="1329"/>
    </location>
</feature>
<reference evidence="3" key="1">
    <citation type="submission" date="2021-11" db="EMBL/GenBank/DDBJ databases">
        <title>Purpureocillium_takamizusanense_genome.</title>
        <authorList>
            <person name="Nguyen N.-H."/>
        </authorList>
    </citation>
    <scope>NUCLEOTIDE SEQUENCE</scope>
    <source>
        <strain evidence="3">PT3</strain>
    </source>
</reference>
<dbReference type="RefSeq" id="XP_047843212.1">
    <property type="nucleotide sequence ID" value="XM_047987228.1"/>
</dbReference>
<dbReference type="InterPro" id="IPR052208">
    <property type="entry name" value="DmX-like/RAVE_component"/>
</dbReference>
<dbReference type="PANTHER" id="PTHR13950:SF9">
    <property type="entry name" value="RABCONNECTIN-3A"/>
    <property type="match status" value="1"/>
</dbReference>
<dbReference type="SUPFAM" id="SSF50978">
    <property type="entry name" value="WD40 repeat-like"/>
    <property type="match status" value="2"/>
</dbReference>
<dbReference type="PANTHER" id="PTHR13950">
    <property type="entry name" value="RABCONNECTIN-RELATED"/>
    <property type="match status" value="1"/>
</dbReference>
<dbReference type="GeneID" id="72067843"/>
<evidence type="ECO:0000313" key="4">
    <source>
        <dbReference type="Proteomes" id="UP000829364"/>
    </source>
</evidence>
<gene>
    <name evidence="3" type="primary">RAV1</name>
    <name evidence="3" type="ORF">JDV02_005894</name>
</gene>
<evidence type="ECO:0000313" key="3">
    <source>
        <dbReference type="EMBL" id="UNI19731.1"/>
    </source>
</evidence>